<keyword evidence="1" id="KW-0472">Membrane</keyword>
<feature type="transmembrane region" description="Helical" evidence="1">
    <location>
        <begin position="77"/>
        <end position="95"/>
    </location>
</feature>
<feature type="transmembrane region" description="Helical" evidence="1">
    <location>
        <begin position="209"/>
        <end position="230"/>
    </location>
</feature>
<proteinExistence type="predicted"/>
<keyword evidence="1" id="KW-1133">Transmembrane helix</keyword>
<name>A0ABN2LYX0_9MICO</name>
<organism evidence="2 3">
    <name type="scientific">Nostocoides veronense</name>
    <dbReference type="NCBI Taxonomy" id="330836"/>
    <lineage>
        <taxon>Bacteria</taxon>
        <taxon>Bacillati</taxon>
        <taxon>Actinomycetota</taxon>
        <taxon>Actinomycetes</taxon>
        <taxon>Micrococcales</taxon>
        <taxon>Intrasporangiaceae</taxon>
        <taxon>Nostocoides</taxon>
    </lineage>
</organism>
<keyword evidence="3" id="KW-1185">Reference proteome</keyword>
<keyword evidence="1" id="KW-0812">Transmembrane</keyword>
<reference evidence="2 3" key="1">
    <citation type="journal article" date="2019" name="Int. J. Syst. Evol. Microbiol.">
        <title>The Global Catalogue of Microorganisms (GCM) 10K type strain sequencing project: providing services to taxonomists for standard genome sequencing and annotation.</title>
        <authorList>
            <consortium name="The Broad Institute Genomics Platform"/>
            <consortium name="The Broad Institute Genome Sequencing Center for Infectious Disease"/>
            <person name="Wu L."/>
            <person name="Ma J."/>
        </authorList>
    </citation>
    <scope>NUCLEOTIDE SEQUENCE [LARGE SCALE GENOMIC DNA]</scope>
    <source>
        <strain evidence="2 3">JCM 15592</strain>
    </source>
</reference>
<dbReference type="EMBL" id="BAAAPO010000044">
    <property type="protein sequence ID" value="GAA1803443.1"/>
    <property type="molecule type" value="Genomic_DNA"/>
</dbReference>
<evidence type="ECO:0008006" key="4">
    <source>
        <dbReference type="Google" id="ProtNLM"/>
    </source>
</evidence>
<dbReference type="RefSeq" id="WP_344086911.1">
    <property type="nucleotide sequence ID" value="NZ_BAAAPO010000044.1"/>
</dbReference>
<comment type="caution">
    <text evidence="2">The sequence shown here is derived from an EMBL/GenBank/DDBJ whole genome shotgun (WGS) entry which is preliminary data.</text>
</comment>
<protein>
    <recommendedName>
        <fullName evidence="4">Integral membrane protein</fullName>
    </recommendedName>
</protein>
<evidence type="ECO:0000256" key="1">
    <source>
        <dbReference type="SAM" id="Phobius"/>
    </source>
</evidence>
<feature type="transmembrane region" description="Helical" evidence="1">
    <location>
        <begin position="126"/>
        <end position="148"/>
    </location>
</feature>
<evidence type="ECO:0000313" key="3">
    <source>
        <dbReference type="Proteomes" id="UP001499938"/>
    </source>
</evidence>
<feature type="transmembrane region" description="Helical" evidence="1">
    <location>
        <begin position="101"/>
        <end position="119"/>
    </location>
</feature>
<feature type="transmembrane region" description="Helical" evidence="1">
    <location>
        <begin position="45"/>
        <end position="65"/>
    </location>
</feature>
<feature type="transmembrane region" description="Helical" evidence="1">
    <location>
        <begin position="160"/>
        <end position="176"/>
    </location>
</feature>
<feature type="transmembrane region" description="Helical" evidence="1">
    <location>
        <begin position="21"/>
        <end position="39"/>
    </location>
</feature>
<feature type="transmembrane region" description="Helical" evidence="1">
    <location>
        <begin position="242"/>
        <end position="265"/>
    </location>
</feature>
<accession>A0ABN2LYX0</accession>
<evidence type="ECO:0000313" key="2">
    <source>
        <dbReference type="EMBL" id="GAA1803443.1"/>
    </source>
</evidence>
<gene>
    <name evidence="2" type="ORF">GCM10009811_28790</name>
</gene>
<dbReference type="Proteomes" id="UP001499938">
    <property type="component" value="Unassembled WGS sequence"/>
</dbReference>
<sequence length="266" mass="26017">MSEASAIATESEPRPSAAARARSVPTLIACLAGAALLTVSEPAGAVFVLLALTLAVLLLIWGWPILTDSPEPTGTRLSLAVTAAAIVLAGYQAPYGIALRHLPVAIAVGLIAAFLMQLVRGDIKAGVVTALTSAAGGLTLVASVMAMAVLPDLRGADRPLALAAAGIAAGLFAELLPARMRGLTLLAGTALGACGGLIGALLVPTSATTAAAAVLGACASVVALATRVALGELPGSRYAVAPAVIAAASLAAPGFVIVTIAKLLLG</sequence>
<feature type="transmembrane region" description="Helical" evidence="1">
    <location>
        <begin position="183"/>
        <end position="203"/>
    </location>
</feature>